<evidence type="ECO:0000313" key="1">
    <source>
        <dbReference type="EMBL" id="RVT63510.1"/>
    </source>
</evidence>
<organism evidence="1 2">
    <name type="scientific">Niallia taxi</name>
    <dbReference type="NCBI Taxonomy" id="2499688"/>
    <lineage>
        <taxon>Bacteria</taxon>
        <taxon>Bacillati</taxon>
        <taxon>Bacillota</taxon>
        <taxon>Bacilli</taxon>
        <taxon>Bacillales</taxon>
        <taxon>Bacillaceae</taxon>
        <taxon>Niallia</taxon>
    </lineage>
</organism>
<dbReference type="EMBL" id="RZTZ01000003">
    <property type="protein sequence ID" value="RVT63510.1"/>
    <property type="molecule type" value="Genomic_DNA"/>
</dbReference>
<dbReference type="InterPro" id="IPR023162">
    <property type="entry name" value="Apc36109-like_dom_sf"/>
</dbReference>
<evidence type="ECO:0000313" key="2">
    <source>
        <dbReference type="Proteomes" id="UP000288024"/>
    </source>
</evidence>
<keyword evidence="2" id="KW-1185">Reference proteome</keyword>
<dbReference type="InterPro" id="IPR015053">
    <property type="entry name" value="DUF1871"/>
</dbReference>
<gene>
    <name evidence="1" type="ORF">EM808_09555</name>
</gene>
<protein>
    <submittedName>
        <fullName evidence="1">DUF1871 family protein</fullName>
    </submittedName>
</protein>
<dbReference type="RefSeq" id="WP_127737987.1">
    <property type="nucleotide sequence ID" value="NZ_CP196002.1"/>
</dbReference>
<dbReference type="SUPFAM" id="SSF116922">
    <property type="entry name" value="YugE-like"/>
    <property type="match status" value="1"/>
</dbReference>
<dbReference type="Proteomes" id="UP000288024">
    <property type="component" value="Unassembled WGS sequence"/>
</dbReference>
<reference evidence="1 2" key="1">
    <citation type="submission" date="2019-01" db="EMBL/GenBank/DDBJ databases">
        <title>Bacillus sp. M5HDSG1-1, whole genome shotgun sequence.</title>
        <authorList>
            <person name="Tuo L."/>
        </authorList>
    </citation>
    <scope>NUCLEOTIDE SEQUENCE [LARGE SCALE GENOMIC DNA]</scope>
    <source>
        <strain evidence="1 2">M5HDSG1-1</strain>
    </source>
</reference>
<dbReference type="AlphaFoldDB" id="A0A437KBM9"/>
<dbReference type="Gene3D" id="1.10.340.20">
    <property type="entry name" value="Apc36109-like domain"/>
    <property type="match status" value="1"/>
</dbReference>
<accession>A0A437KBM9</accession>
<dbReference type="GeneID" id="87619283"/>
<dbReference type="Pfam" id="PF08958">
    <property type="entry name" value="DUF1871"/>
    <property type="match status" value="1"/>
</dbReference>
<name>A0A437KBM9_9BACI</name>
<proteinExistence type="predicted"/>
<comment type="caution">
    <text evidence="1">The sequence shown here is derived from an EMBL/GenBank/DDBJ whole genome shotgun (WGS) entry which is preliminary data.</text>
</comment>
<sequence length="86" mass="9746">MDNQEVNVELVMLLDEWDPFKIGKGNYDTEIADCVYAVHKIDNVEELAAKIQKIYEFSFEETIPMENCLSISAKLLLTKESGSCAL</sequence>